<evidence type="ECO:0000313" key="5">
    <source>
        <dbReference type="EMBL" id="MBB3839277.1"/>
    </source>
</evidence>
<dbReference type="PROSITE" id="PS01124">
    <property type="entry name" value="HTH_ARAC_FAMILY_2"/>
    <property type="match status" value="1"/>
</dbReference>
<evidence type="ECO:0000256" key="1">
    <source>
        <dbReference type="ARBA" id="ARBA00023015"/>
    </source>
</evidence>
<dbReference type="PANTHER" id="PTHR46796">
    <property type="entry name" value="HTH-TYPE TRANSCRIPTIONAL ACTIVATOR RHAS-RELATED"/>
    <property type="match status" value="1"/>
</dbReference>
<dbReference type="SMART" id="SM00342">
    <property type="entry name" value="HTH_ARAC"/>
    <property type="match status" value="1"/>
</dbReference>
<dbReference type="EMBL" id="JACIBY010000006">
    <property type="protein sequence ID" value="MBB3839277.1"/>
    <property type="molecule type" value="Genomic_DNA"/>
</dbReference>
<keyword evidence="2 5" id="KW-0238">DNA-binding</keyword>
<name>A0A7W5ZPD5_9BACT</name>
<organism evidence="5 6">
    <name type="scientific">Runella defluvii</name>
    <dbReference type="NCBI Taxonomy" id="370973"/>
    <lineage>
        <taxon>Bacteria</taxon>
        <taxon>Pseudomonadati</taxon>
        <taxon>Bacteroidota</taxon>
        <taxon>Cytophagia</taxon>
        <taxon>Cytophagales</taxon>
        <taxon>Spirosomataceae</taxon>
        <taxon>Runella</taxon>
    </lineage>
</organism>
<proteinExistence type="predicted"/>
<dbReference type="InterPro" id="IPR050204">
    <property type="entry name" value="AraC_XylS_family_regulators"/>
</dbReference>
<dbReference type="PANTHER" id="PTHR46796:SF13">
    <property type="entry name" value="HTH-TYPE TRANSCRIPTIONAL ACTIVATOR RHAS"/>
    <property type="match status" value="1"/>
</dbReference>
<dbReference type="Proteomes" id="UP000541352">
    <property type="component" value="Unassembled WGS sequence"/>
</dbReference>
<dbReference type="GO" id="GO:0043565">
    <property type="term" value="F:sequence-specific DNA binding"/>
    <property type="evidence" value="ECO:0007669"/>
    <property type="project" value="InterPro"/>
</dbReference>
<dbReference type="InterPro" id="IPR018060">
    <property type="entry name" value="HTH_AraC"/>
</dbReference>
<dbReference type="Pfam" id="PF12833">
    <property type="entry name" value="HTH_18"/>
    <property type="match status" value="1"/>
</dbReference>
<sequence>MVILKDVLPSLHLQEYVRKHQIIRFKFGTNEVLPFKAYVPRPEQCLVFYLRDLQNVGYSNDVPLQKHPKCTLNGQHTLLTNRYIGRDFWALQIVLQPTALFRLTGLPSSELTNTFIDAEAIWGSNIRSVHEAISNLDDPFGAIRLAERFLEECIKKSKRPLLGIDKVAQVLLYQNRAPVMDSLANDACLSVRQFHRVFTERVGVSPKTFDRITRFEKAVKFKNAQPHKDWLTIALELGYYDYQHLVRDFKEFTHLTPNGFLIAEGKAPERAFGVAEV</sequence>
<evidence type="ECO:0000259" key="4">
    <source>
        <dbReference type="PROSITE" id="PS01124"/>
    </source>
</evidence>
<feature type="domain" description="HTH araC/xylS-type" evidence="4">
    <location>
        <begin position="180"/>
        <end position="263"/>
    </location>
</feature>
<dbReference type="AlphaFoldDB" id="A0A7W5ZPD5"/>
<dbReference type="GO" id="GO:0003700">
    <property type="term" value="F:DNA-binding transcription factor activity"/>
    <property type="evidence" value="ECO:0007669"/>
    <property type="project" value="InterPro"/>
</dbReference>
<evidence type="ECO:0000313" key="6">
    <source>
        <dbReference type="Proteomes" id="UP000541352"/>
    </source>
</evidence>
<keyword evidence="1" id="KW-0805">Transcription regulation</keyword>
<keyword evidence="3" id="KW-0804">Transcription</keyword>
<reference evidence="5 6" key="1">
    <citation type="submission" date="2020-08" db="EMBL/GenBank/DDBJ databases">
        <title>Genomic Encyclopedia of Type Strains, Phase IV (KMG-IV): sequencing the most valuable type-strain genomes for metagenomic binning, comparative biology and taxonomic classification.</title>
        <authorList>
            <person name="Goeker M."/>
        </authorList>
    </citation>
    <scope>NUCLEOTIDE SEQUENCE [LARGE SCALE GENOMIC DNA]</scope>
    <source>
        <strain evidence="5 6">DSM 17976</strain>
    </source>
</reference>
<accession>A0A7W5ZPD5</accession>
<dbReference type="Gene3D" id="1.10.10.60">
    <property type="entry name" value="Homeodomain-like"/>
    <property type="match status" value="1"/>
</dbReference>
<dbReference type="InterPro" id="IPR046532">
    <property type="entry name" value="DUF6597"/>
</dbReference>
<gene>
    <name evidence="5" type="ORF">FHS57_003283</name>
</gene>
<dbReference type="RefSeq" id="WP_183975386.1">
    <property type="nucleotide sequence ID" value="NZ_JACIBY010000006.1"/>
</dbReference>
<protein>
    <submittedName>
        <fullName evidence="5">AraC-like DNA-binding protein</fullName>
    </submittedName>
</protein>
<keyword evidence="6" id="KW-1185">Reference proteome</keyword>
<comment type="caution">
    <text evidence="5">The sequence shown here is derived from an EMBL/GenBank/DDBJ whole genome shotgun (WGS) entry which is preliminary data.</text>
</comment>
<evidence type="ECO:0000256" key="3">
    <source>
        <dbReference type="ARBA" id="ARBA00023163"/>
    </source>
</evidence>
<evidence type="ECO:0000256" key="2">
    <source>
        <dbReference type="ARBA" id="ARBA00023125"/>
    </source>
</evidence>
<dbReference type="Pfam" id="PF20240">
    <property type="entry name" value="DUF6597"/>
    <property type="match status" value="1"/>
</dbReference>